<dbReference type="EMBL" id="AODH01000009">
    <property type="protein sequence ID" value="EUJ41766.1"/>
    <property type="molecule type" value="Genomic_DNA"/>
</dbReference>
<name>W7D1D8_9LIST</name>
<evidence type="ECO:0000313" key="1">
    <source>
        <dbReference type="EMBL" id="EUJ41766.1"/>
    </source>
</evidence>
<dbReference type="RefSeq" id="WP_035313382.1">
    <property type="nucleotide sequence ID" value="NZ_AODH01000009.1"/>
</dbReference>
<organism evidence="1 2">
    <name type="scientific">Brochothrix campestris FSL F6-1037</name>
    <dbReference type="NCBI Taxonomy" id="1265861"/>
    <lineage>
        <taxon>Bacteria</taxon>
        <taxon>Bacillati</taxon>
        <taxon>Bacillota</taxon>
        <taxon>Bacilli</taxon>
        <taxon>Bacillales</taxon>
        <taxon>Listeriaceae</taxon>
        <taxon>Brochothrix</taxon>
    </lineage>
</organism>
<gene>
    <name evidence="1" type="ORF">BCAMP_02765</name>
</gene>
<comment type="caution">
    <text evidence="1">The sequence shown here is derived from an EMBL/GenBank/DDBJ whole genome shotgun (WGS) entry which is preliminary data.</text>
</comment>
<accession>W7D1D8</accession>
<dbReference type="AlphaFoldDB" id="W7D1D8"/>
<proteinExistence type="predicted"/>
<dbReference type="OrthoDB" id="2305722at2"/>
<keyword evidence="2" id="KW-1185">Reference proteome</keyword>
<sequence length="63" mass="7144">MAKEDLFAKIKTLVQEGKLDHAKGFYAEHKDSLGDYAAKAKTLIHSSKDENLVDKVKHLFDQK</sequence>
<reference evidence="1 2" key="1">
    <citation type="submission" date="2012-12" db="EMBL/GenBank/DDBJ databases">
        <title>Novel taxa of Listeriaceae from agricultural environments in the United States.</title>
        <authorList>
            <person name="den Bakker H.C."/>
            <person name="Allred A."/>
            <person name="Warchocki S."/>
            <person name="Wright E.M."/>
            <person name="Burrell A."/>
            <person name="Nightingale K.K."/>
            <person name="Kephart D."/>
            <person name="Wiedmann M."/>
        </authorList>
    </citation>
    <scope>NUCLEOTIDE SEQUENCE [LARGE SCALE GENOMIC DNA]</scope>
    <source>
        <strain evidence="1 2">FSL F6-1037</strain>
    </source>
</reference>
<protein>
    <submittedName>
        <fullName evidence="1">Uncharacterized protein</fullName>
    </submittedName>
</protein>
<dbReference type="Proteomes" id="UP000019243">
    <property type="component" value="Unassembled WGS sequence"/>
</dbReference>
<evidence type="ECO:0000313" key="2">
    <source>
        <dbReference type="Proteomes" id="UP000019243"/>
    </source>
</evidence>